<gene>
    <name evidence="2" type="ORF">ABCQ75_15315</name>
</gene>
<comment type="caution">
    <text evidence="2">The sequence shown here is derived from an EMBL/GenBank/DDBJ whole genome shotgun (WGS) entry which is preliminary data.</text>
</comment>
<keyword evidence="1" id="KW-0472">Membrane</keyword>
<dbReference type="RefSeq" id="WP_345886502.1">
    <property type="nucleotide sequence ID" value="NZ_JBDFRB010000020.1"/>
</dbReference>
<dbReference type="EMBL" id="JBDFRB010000020">
    <property type="protein sequence ID" value="MEN2745897.1"/>
    <property type="molecule type" value="Genomic_DNA"/>
</dbReference>
<keyword evidence="1" id="KW-0812">Transmembrane</keyword>
<keyword evidence="1" id="KW-1133">Transmembrane helix</keyword>
<reference evidence="2 3" key="1">
    <citation type="submission" date="2024-05" db="EMBL/GenBank/DDBJ databases">
        <title>Sinomonas sp. nov., isolated from a waste landfill.</title>
        <authorList>
            <person name="Zhao Y."/>
        </authorList>
    </citation>
    <scope>NUCLEOTIDE SEQUENCE [LARGE SCALE GENOMIC DNA]</scope>
    <source>
        <strain evidence="2 3">CCTCC AB2014300</strain>
    </source>
</reference>
<evidence type="ECO:0000313" key="3">
    <source>
        <dbReference type="Proteomes" id="UP001422074"/>
    </source>
</evidence>
<organism evidence="2 3">
    <name type="scientific">Sinomonas halotolerans</name>
    <dbReference type="NCBI Taxonomy" id="1644133"/>
    <lineage>
        <taxon>Bacteria</taxon>
        <taxon>Bacillati</taxon>
        <taxon>Actinomycetota</taxon>
        <taxon>Actinomycetes</taxon>
        <taxon>Micrococcales</taxon>
        <taxon>Micrococcaceae</taxon>
        <taxon>Sinomonas</taxon>
    </lineage>
</organism>
<proteinExistence type="predicted"/>
<keyword evidence="3" id="KW-1185">Reference proteome</keyword>
<sequence length="194" mass="20362">MSPSENAVGRAAVTAIGAAAVWLVGITPVPRAYTERDPARRLELLRAGRRSWIVGEHLAAAGTAAVPAAFARAALALPAGPARTFTGVAAGALAAGAPFFVWEIAVRTSDIERFAYRRMAGWPFEVYAWLHVAALGSLAGALWTRRRNRREAAAVGAVALGSAVALVRTGDMVPAAFYLAEQVAAASLLRRTDE</sequence>
<feature type="transmembrane region" description="Helical" evidence="1">
    <location>
        <begin position="126"/>
        <end position="144"/>
    </location>
</feature>
<feature type="transmembrane region" description="Helical" evidence="1">
    <location>
        <begin position="12"/>
        <end position="33"/>
    </location>
</feature>
<dbReference type="Proteomes" id="UP001422074">
    <property type="component" value="Unassembled WGS sequence"/>
</dbReference>
<name>A0ABU9X357_9MICC</name>
<protein>
    <submittedName>
        <fullName evidence="2">Uncharacterized protein</fullName>
    </submittedName>
</protein>
<accession>A0ABU9X357</accession>
<feature type="transmembrane region" description="Helical" evidence="1">
    <location>
        <begin position="87"/>
        <end position="106"/>
    </location>
</feature>
<evidence type="ECO:0000313" key="2">
    <source>
        <dbReference type="EMBL" id="MEN2745897.1"/>
    </source>
</evidence>
<feature type="transmembrane region" description="Helical" evidence="1">
    <location>
        <begin position="53"/>
        <end position="75"/>
    </location>
</feature>
<evidence type="ECO:0000256" key="1">
    <source>
        <dbReference type="SAM" id="Phobius"/>
    </source>
</evidence>